<organism evidence="1 2">
    <name type="scientific">Puccinia sorghi</name>
    <dbReference type="NCBI Taxonomy" id="27349"/>
    <lineage>
        <taxon>Eukaryota</taxon>
        <taxon>Fungi</taxon>
        <taxon>Dikarya</taxon>
        <taxon>Basidiomycota</taxon>
        <taxon>Pucciniomycotina</taxon>
        <taxon>Pucciniomycetes</taxon>
        <taxon>Pucciniales</taxon>
        <taxon>Pucciniaceae</taxon>
        <taxon>Puccinia</taxon>
    </lineage>
</organism>
<dbReference type="OrthoDB" id="2506201at2759"/>
<dbReference type="VEuPathDB" id="FungiDB:VP01_3370g6"/>
<dbReference type="AlphaFoldDB" id="A0A0L6UYR5"/>
<evidence type="ECO:0000313" key="2">
    <source>
        <dbReference type="Proteomes" id="UP000037035"/>
    </source>
</evidence>
<dbReference type="EMBL" id="LAVV01008358">
    <property type="protein sequence ID" value="KNZ53015.1"/>
    <property type="molecule type" value="Genomic_DNA"/>
</dbReference>
<sequence length="147" mass="16457">TMHDQDLPGVTTLSQESKISSMLLKTLARGNFPLFPAPWPLAQNWTFFCCVVTLGRGEPSTVFQMIGWCGRDGKPGLGIMFVEKSQVGGKKNLDQITQNGQKNENYWMNALEITPFEISLEIPMCLCSNCMPITAKLLLERIFILTK</sequence>
<protein>
    <submittedName>
        <fullName evidence="1">Uncharacterized protein</fullName>
    </submittedName>
</protein>
<dbReference type="STRING" id="27349.A0A0L6UYR5"/>
<name>A0A0L6UYR5_9BASI</name>
<accession>A0A0L6UYR5</accession>
<comment type="caution">
    <text evidence="1">The sequence shown here is derived from an EMBL/GenBank/DDBJ whole genome shotgun (WGS) entry which is preliminary data.</text>
</comment>
<keyword evidence="2" id="KW-1185">Reference proteome</keyword>
<evidence type="ECO:0000313" key="1">
    <source>
        <dbReference type="EMBL" id="KNZ53015.1"/>
    </source>
</evidence>
<dbReference type="Proteomes" id="UP000037035">
    <property type="component" value="Unassembled WGS sequence"/>
</dbReference>
<reference evidence="1 2" key="1">
    <citation type="submission" date="2015-08" db="EMBL/GenBank/DDBJ databases">
        <title>Next Generation Sequencing and Analysis of the Genome of Puccinia sorghi L Schw, the Causal Agent of Maize Common Rust.</title>
        <authorList>
            <person name="Rochi L."/>
            <person name="Burguener G."/>
            <person name="Darino M."/>
            <person name="Turjanski A."/>
            <person name="Kreff E."/>
            <person name="Dieguez M.J."/>
            <person name="Sacco F."/>
        </authorList>
    </citation>
    <scope>NUCLEOTIDE SEQUENCE [LARGE SCALE GENOMIC DNA]</scope>
    <source>
        <strain evidence="1 2">RO10H11247</strain>
    </source>
</reference>
<gene>
    <name evidence="1" type="ORF">VP01_3370g6</name>
</gene>
<proteinExistence type="predicted"/>
<feature type="non-terminal residue" evidence="1">
    <location>
        <position position="1"/>
    </location>
</feature>